<evidence type="ECO:0008006" key="8">
    <source>
        <dbReference type="Google" id="ProtNLM"/>
    </source>
</evidence>
<comment type="caution">
    <text evidence="6">The sequence shown here is derived from an EMBL/GenBank/DDBJ whole genome shotgun (WGS) entry which is preliminary data.</text>
</comment>
<dbReference type="AlphaFoldDB" id="A0A9W6VD26"/>
<keyword evidence="3" id="KW-0963">Cytoplasm</keyword>
<evidence type="ECO:0000256" key="2">
    <source>
        <dbReference type="ARBA" id="ARBA00006411"/>
    </source>
</evidence>
<comment type="subcellular location">
    <subcellularLocation>
        <location evidence="1">Cytoplasm</location>
    </subcellularLocation>
</comment>
<dbReference type="RefSeq" id="WP_285486010.1">
    <property type="nucleotide sequence ID" value="NZ_BSTI01000002.1"/>
</dbReference>
<dbReference type="EMBL" id="BSTI01000002">
    <property type="protein sequence ID" value="GLY64355.1"/>
    <property type="molecule type" value="Genomic_DNA"/>
</dbReference>
<keyword evidence="7" id="KW-1185">Reference proteome</keyword>
<evidence type="ECO:0000256" key="5">
    <source>
        <dbReference type="SAM" id="MobiDB-lite"/>
    </source>
</evidence>
<sequence length="240" mass="26936">MWFDDPERFHIDELAALVANETGNELHIVLAPQPVWREDEPAAKPAPRGTRNRGEPSPADVAKLLSTPPEARYGWSSDLINDVHLSTLVAAGPRFGLIAVKEKDEVFLRTFWQDHLSSVLAAVLPQAARKSPDPPFNVLRSEILAARSERFGAPRPTRAVTKAESIAAARTMAVAEFYAEVRDRDGHHRSSKSPLRVYDIEEGRWLLMVQPQYDDELLKFEPAGADDVAHRLDELRYDLN</sequence>
<keyword evidence="4" id="KW-0143">Chaperone</keyword>
<accession>A0A9W6VD26</accession>
<dbReference type="Proteomes" id="UP001165136">
    <property type="component" value="Unassembled WGS sequence"/>
</dbReference>
<dbReference type="Pfam" id="PF14011">
    <property type="entry name" value="ESX-1_EspG"/>
    <property type="match status" value="1"/>
</dbReference>
<evidence type="ECO:0000256" key="4">
    <source>
        <dbReference type="ARBA" id="ARBA00023186"/>
    </source>
</evidence>
<organism evidence="6 7">
    <name type="scientific">Amycolatopsis taiwanensis</name>
    <dbReference type="NCBI Taxonomy" id="342230"/>
    <lineage>
        <taxon>Bacteria</taxon>
        <taxon>Bacillati</taxon>
        <taxon>Actinomycetota</taxon>
        <taxon>Actinomycetes</taxon>
        <taxon>Pseudonocardiales</taxon>
        <taxon>Pseudonocardiaceae</taxon>
        <taxon>Amycolatopsis</taxon>
    </lineage>
</organism>
<feature type="region of interest" description="Disordered" evidence="5">
    <location>
        <begin position="37"/>
        <end position="61"/>
    </location>
</feature>
<protein>
    <recommendedName>
        <fullName evidence="8">ESX secretion-associated protein EspG</fullName>
    </recommendedName>
</protein>
<evidence type="ECO:0000313" key="6">
    <source>
        <dbReference type="EMBL" id="GLY64355.1"/>
    </source>
</evidence>
<proteinExistence type="inferred from homology"/>
<name>A0A9W6VD26_9PSEU</name>
<comment type="similarity">
    <text evidence="2">Belongs to the EspG family.</text>
</comment>
<evidence type="ECO:0000256" key="1">
    <source>
        <dbReference type="ARBA" id="ARBA00004496"/>
    </source>
</evidence>
<reference evidence="6" key="1">
    <citation type="submission" date="2023-03" db="EMBL/GenBank/DDBJ databases">
        <title>Amycolatopsis taiwanensis NBRC 103393.</title>
        <authorList>
            <person name="Ichikawa N."/>
            <person name="Sato H."/>
            <person name="Tonouchi N."/>
        </authorList>
    </citation>
    <scope>NUCLEOTIDE SEQUENCE</scope>
    <source>
        <strain evidence="6">NBRC 103393</strain>
    </source>
</reference>
<evidence type="ECO:0000256" key="3">
    <source>
        <dbReference type="ARBA" id="ARBA00022490"/>
    </source>
</evidence>
<dbReference type="InterPro" id="IPR025734">
    <property type="entry name" value="EspG"/>
</dbReference>
<evidence type="ECO:0000313" key="7">
    <source>
        <dbReference type="Proteomes" id="UP001165136"/>
    </source>
</evidence>
<gene>
    <name evidence="6" type="ORF">Atai01_09740</name>
</gene>